<dbReference type="InterPro" id="IPR036034">
    <property type="entry name" value="PDZ_sf"/>
</dbReference>
<dbReference type="OrthoDB" id="8952122at2759"/>
<keyword evidence="2" id="KW-1185">Reference proteome</keyword>
<dbReference type="PANTHER" id="PTHR15545">
    <property type="entry name" value="PDZ DOMAIN CONTAINING RING FINGER PROTEIN 3, 4"/>
    <property type="match status" value="1"/>
</dbReference>
<dbReference type="Gene3D" id="2.30.42.10">
    <property type="match status" value="1"/>
</dbReference>
<comment type="caution">
    <text evidence="1">The sequence shown here is derived from an EMBL/GenBank/DDBJ whole genome shotgun (WGS) entry which is preliminary data.</text>
</comment>
<reference evidence="1 2" key="1">
    <citation type="journal article" date="2019" name="Sci. Data">
        <title>Hybrid genome assembly and annotation of Danionella translucida.</title>
        <authorList>
            <person name="Kadobianskyi M."/>
            <person name="Schulze L."/>
            <person name="Schuelke M."/>
            <person name="Judkewitz B."/>
        </authorList>
    </citation>
    <scope>NUCLEOTIDE SEQUENCE [LARGE SCALE GENOMIC DNA]</scope>
    <source>
        <strain evidence="1 2">Bolton</strain>
    </source>
</reference>
<dbReference type="EMBL" id="SRMA01012587">
    <property type="protein sequence ID" value="TRZ03222.1"/>
    <property type="molecule type" value="Genomic_DNA"/>
</dbReference>
<dbReference type="PANTHER" id="PTHR15545:SF4">
    <property type="entry name" value="PDZ DOMAIN-CONTAINING PROTEIN 4"/>
    <property type="match status" value="1"/>
</dbReference>
<dbReference type="SUPFAM" id="SSF50156">
    <property type="entry name" value="PDZ domain-like"/>
    <property type="match status" value="1"/>
</dbReference>
<evidence type="ECO:0000313" key="2">
    <source>
        <dbReference type="Proteomes" id="UP000316079"/>
    </source>
</evidence>
<proteinExistence type="predicted"/>
<evidence type="ECO:0008006" key="3">
    <source>
        <dbReference type="Google" id="ProtNLM"/>
    </source>
</evidence>
<protein>
    <recommendedName>
        <fullName evidence="3">PDZ domain-containing protein</fullName>
    </recommendedName>
</protein>
<evidence type="ECO:0000313" key="1">
    <source>
        <dbReference type="EMBL" id="TRZ03222.1"/>
    </source>
</evidence>
<gene>
    <name evidence="1" type="ORF">DNTS_011020</name>
</gene>
<organism evidence="1 2">
    <name type="scientific">Danionella cerebrum</name>
    <dbReference type="NCBI Taxonomy" id="2873325"/>
    <lineage>
        <taxon>Eukaryota</taxon>
        <taxon>Metazoa</taxon>
        <taxon>Chordata</taxon>
        <taxon>Craniata</taxon>
        <taxon>Vertebrata</taxon>
        <taxon>Euteleostomi</taxon>
        <taxon>Actinopterygii</taxon>
        <taxon>Neopterygii</taxon>
        <taxon>Teleostei</taxon>
        <taxon>Ostariophysi</taxon>
        <taxon>Cypriniformes</taxon>
        <taxon>Danionidae</taxon>
        <taxon>Danioninae</taxon>
        <taxon>Danionella</taxon>
    </lineage>
</organism>
<name>A0A553RM20_9TELE</name>
<sequence length="74" mass="8776">MVPPVDHVYYDPTDYFDITQHDVDRQDELEYEEVELYKSCQQDKLGLTVCYRTDDEEDLGIYVGEVRDGSMGFW</sequence>
<dbReference type="InterPro" id="IPR051971">
    <property type="entry name" value="E3_ubiquitin-PDZ_ligase"/>
</dbReference>
<dbReference type="AlphaFoldDB" id="A0A553RM20"/>
<dbReference type="Proteomes" id="UP000316079">
    <property type="component" value="Unassembled WGS sequence"/>
</dbReference>
<accession>A0A553RM20</accession>